<dbReference type="GO" id="GO:0005634">
    <property type="term" value="C:nucleus"/>
    <property type="evidence" value="ECO:0007669"/>
    <property type="project" value="UniProtKB-SubCell"/>
</dbReference>
<keyword evidence="2" id="KW-0479">Metal-binding</keyword>
<dbReference type="EMBL" id="OU896711">
    <property type="protein sequence ID" value="CAG9822148.1"/>
    <property type="molecule type" value="Genomic_DNA"/>
</dbReference>
<dbReference type="Proteomes" id="UP001153737">
    <property type="component" value="Chromosome 5"/>
</dbReference>
<evidence type="ECO:0000256" key="4">
    <source>
        <dbReference type="ARBA" id="ARBA00022833"/>
    </source>
</evidence>
<proteinExistence type="predicted"/>
<dbReference type="PANTHER" id="PTHR46481">
    <property type="entry name" value="ZINC FINGER BED DOMAIN-CONTAINING PROTEIN 4"/>
    <property type="match status" value="1"/>
</dbReference>
<reference evidence="8" key="1">
    <citation type="submission" date="2022-01" db="EMBL/GenBank/DDBJ databases">
        <authorList>
            <person name="King R."/>
        </authorList>
    </citation>
    <scope>NUCLEOTIDE SEQUENCE</scope>
</reference>
<evidence type="ECO:0000256" key="3">
    <source>
        <dbReference type="ARBA" id="ARBA00022771"/>
    </source>
</evidence>
<gene>
    <name evidence="8" type="ORF">PHAECO_LOCUS9349</name>
</gene>
<comment type="subcellular location">
    <subcellularLocation>
        <location evidence="1">Nucleus</location>
    </subcellularLocation>
</comment>
<evidence type="ECO:0000256" key="6">
    <source>
        <dbReference type="SAM" id="Coils"/>
    </source>
</evidence>
<evidence type="ECO:0000313" key="8">
    <source>
        <dbReference type="EMBL" id="CAG9822148.1"/>
    </source>
</evidence>
<name>A0A9N9SJL9_PHACE</name>
<evidence type="ECO:0000256" key="7">
    <source>
        <dbReference type="SAM" id="MobiDB-lite"/>
    </source>
</evidence>
<dbReference type="AlphaFoldDB" id="A0A9N9SJL9"/>
<evidence type="ECO:0000256" key="2">
    <source>
        <dbReference type="ARBA" id="ARBA00022723"/>
    </source>
</evidence>
<dbReference type="InterPro" id="IPR012337">
    <property type="entry name" value="RNaseH-like_sf"/>
</dbReference>
<keyword evidence="5" id="KW-0539">Nucleus</keyword>
<feature type="region of interest" description="Disordered" evidence="7">
    <location>
        <begin position="1"/>
        <end position="41"/>
    </location>
</feature>
<keyword evidence="6" id="KW-0175">Coiled coil</keyword>
<reference evidence="8" key="2">
    <citation type="submission" date="2022-10" db="EMBL/GenBank/DDBJ databases">
        <authorList>
            <consortium name="ENA_rothamsted_submissions"/>
            <consortium name="culmorum"/>
            <person name="King R."/>
        </authorList>
    </citation>
    <scope>NUCLEOTIDE SEQUENCE</scope>
</reference>
<evidence type="ECO:0000313" key="9">
    <source>
        <dbReference type="Proteomes" id="UP001153737"/>
    </source>
</evidence>
<dbReference type="SUPFAM" id="SSF53098">
    <property type="entry name" value="Ribonuclease H-like"/>
    <property type="match status" value="1"/>
</dbReference>
<evidence type="ECO:0000256" key="1">
    <source>
        <dbReference type="ARBA" id="ARBA00004123"/>
    </source>
</evidence>
<evidence type="ECO:0000256" key="5">
    <source>
        <dbReference type="ARBA" id="ARBA00023242"/>
    </source>
</evidence>
<keyword evidence="4" id="KW-0862">Zinc</keyword>
<feature type="compositionally biased region" description="Low complexity" evidence="7">
    <location>
        <begin position="162"/>
        <end position="178"/>
    </location>
</feature>
<organism evidence="8 9">
    <name type="scientific">Phaedon cochleariae</name>
    <name type="common">Mustard beetle</name>
    <dbReference type="NCBI Taxonomy" id="80249"/>
    <lineage>
        <taxon>Eukaryota</taxon>
        <taxon>Metazoa</taxon>
        <taxon>Ecdysozoa</taxon>
        <taxon>Arthropoda</taxon>
        <taxon>Hexapoda</taxon>
        <taxon>Insecta</taxon>
        <taxon>Pterygota</taxon>
        <taxon>Neoptera</taxon>
        <taxon>Endopterygota</taxon>
        <taxon>Coleoptera</taxon>
        <taxon>Polyphaga</taxon>
        <taxon>Cucujiformia</taxon>
        <taxon>Chrysomeloidea</taxon>
        <taxon>Chrysomelidae</taxon>
        <taxon>Chrysomelinae</taxon>
        <taxon>Chrysomelini</taxon>
        <taxon>Phaedon</taxon>
    </lineage>
</organism>
<dbReference type="PANTHER" id="PTHR46481:SF10">
    <property type="entry name" value="ZINC FINGER BED DOMAIN-CONTAINING PROTEIN 39"/>
    <property type="match status" value="1"/>
</dbReference>
<keyword evidence="3" id="KW-0863">Zinc-finger</keyword>
<dbReference type="InterPro" id="IPR052035">
    <property type="entry name" value="ZnF_BED_domain_contain"/>
</dbReference>
<feature type="coiled-coil region" evidence="6">
    <location>
        <begin position="48"/>
        <end position="82"/>
    </location>
</feature>
<accession>A0A9N9SJL9</accession>
<keyword evidence="9" id="KW-1185">Reference proteome</keyword>
<protein>
    <submittedName>
        <fullName evidence="8">Uncharacterized protein</fullName>
    </submittedName>
</protein>
<feature type="region of interest" description="Disordered" evidence="7">
    <location>
        <begin position="120"/>
        <end position="192"/>
    </location>
</feature>
<sequence>MSPILPGSDMFVDKNNPSSKAKKKTTVKVGRNSGKTKAAKETNLNSLIQSLRSQNDQQQKLIENLTKTIEQLRKDLEISADMHFLAKQAKIKAQECTKAGEEGAAETFNALASMIKEQTAKAVPTNKETTLPPQTPPKTVLSIPENMEIEEEKQKGIKRKASSSPSPKASTSTAAPTPQKGNDEPAKKTTIPPIVLKTPGEWTTVKRKCFAHVINLGVQDILKFLKISADENDIIDDSSDTEDEADEDDFPVLRLRRILKKIERSEQLQNSLRSVCDLLNMKYLAVTVDVSTRWNSTYDMISLGIKLKDALNSLCDHNDKLKENKIKGHEWELLDVIQKYLKPFKSLSTLLCGEKYPTLPLVIVGFNILIDKIEKLIIELDCKEERTHMDEKIILAFKTGRDKMLKHYYKTNWTYCAVLILDPRHKVDMFSRTAWGREMKENSIKKFENIFRANYVTLESQPEKDVLKLFSEFLSGQTLLTQKAT</sequence>
<dbReference type="OrthoDB" id="6770822at2759"/>
<dbReference type="GO" id="GO:0008270">
    <property type="term" value="F:zinc ion binding"/>
    <property type="evidence" value="ECO:0007669"/>
    <property type="project" value="UniProtKB-KW"/>
</dbReference>